<accession>A0ABS5ZH19</accession>
<dbReference type="EMBL" id="JAGSOY010000040">
    <property type="protein sequence ID" value="MBU2712545.1"/>
    <property type="molecule type" value="Genomic_DNA"/>
</dbReference>
<sequence>EEGLYWLQKAAKQGHTEAMYTVASLMLIGKISAENARNEAICLLTQSAAKDFLPAEELLRKMRSRQLEMLRMKKTA</sequence>
<dbReference type="InterPro" id="IPR057136">
    <property type="entry name" value="At2g35280_TPR_dom"/>
</dbReference>
<dbReference type="Proteomes" id="UP000690515">
    <property type="component" value="Unassembled WGS sequence"/>
</dbReference>
<protein>
    <recommendedName>
        <fullName evidence="1">At2g35280-like TPR domain-containing protein</fullName>
    </recommendedName>
</protein>
<dbReference type="RefSeq" id="WP_215820772.1">
    <property type="nucleotide sequence ID" value="NZ_JAGSOY010000040.1"/>
</dbReference>
<feature type="domain" description="At2g35280-like TPR" evidence="1">
    <location>
        <begin position="1"/>
        <end position="49"/>
    </location>
</feature>
<dbReference type="Gene3D" id="1.25.40.10">
    <property type="entry name" value="Tetratricopeptide repeat domain"/>
    <property type="match status" value="1"/>
</dbReference>
<evidence type="ECO:0000313" key="2">
    <source>
        <dbReference type="EMBL" id="MBU2712545.1"/>
    </source>
</evidence>
<keyword evidence="3" id="KW-1185">Reference proteome</keyword>
<reference evidence="2 3" key="1">
    <citation type="submission" date="2021-04" db="EMBL/GenBank/DDBJ databases">
        <authorList>
            <person name="Pira H."/>
            <person name="Risdian C."/>
            <person name="Wink J."/>
        </authorList>
    </citation>
    <scope>NUCLEOTIDE SEQUENCE [LARGE SCALE GENOMIC DNA]</scope>
    <source>
        <strain evidence="2 3">WH53</strain>
    </source>
</reference>
<dbReference type="SUPFAM" id="SSF81901">
    <property type="entry name" value="HCP-like"/>
    <property type="match status" value="1"/>
</dbReference>
<dbReference type="InterPro" id="IPR011990">
    <property type="entry name" value="TPR-like_helical_dom_sf"/>
</dbReference>
<gene>
    <name evidence="2" type="ORF">KCG35_15865</name>
</gene>
<organism evidence="2 3">
    <name type="scientific">Zooshikella harenae</name>
    <dbReference type="NCBI Taxonomy" id="2827238"/>
    <lineage>
        <taxon>Bacteria</taxon>
        <taxon>Pseudomonadati</taxon>
        <taxon>Pseudomonadota</taxon>
        <taxon>Gammaproteobacteria</taxon>
        <taxon>Oceanospirillales</taxon>
        <taxon>Zooshikellaceae</taxon>
        <taxon>Zooshikella</taxon>
    </lineage>
</organism>
<proteinExistence type="predicted"/>
<feature type="non-terminal residue" evidence="2">
    <location>
        <position position="1"/>
    </location>
</feature>
<comment type="caution">
    <text evidence="2">The sequence shown here is derived from an EMBL/GenBank/DDBJ whole genome shotgun (WGS) entry which is preliminary data.</text>
</comment>
<evidence type="ECO:0000259" key="1">
    <source>
        <dbReference type="Pfam" id="PF23310"/>
    </source>
</evidence>
<dbReference type="Pfam" id="PF23310">
    <property type="entry name" value="TPR_27"/>
    <property type="match status" value="1"/>
</dbReference>
<evidence type="ECO:0000313" key="3">
    <source>
        <dbReference type="Proteomes" id="UP000690515"/>
    </source>
</evidence>
<name>A0ABS5ZH19_9GAMM</name>